<dbReference type="RefSeq" id="WP_176573662.1">
    <property type="nucleotide sequence ID" value="NZ_CP056041.1"/>
</dbReference>
<dbReference type="AlphaFoldDB" id="A0A7I0Y8W6"/>
<evidence type="ECO:0000313" key="2">
    <source>
        <dbReference type="Proteomes" id="UP000509418"/>
    </source>
</evidence>
<dbReference type="Gene3D" id="3.40.50.1820">
    <property type="entry name" value="alpha/beta hydrolase"/>
    <property type="match status" value="2"/>
</dbReference>
<dbReference type="SUPFAM" id="SSF53474">
    <property type="entry name" value="alpha/beta-Hydrolases"/>
    <property type="match status" value="1"/>
</dbReference>
<name>A0A7I0Y8W6_STRCX</name>
<keyword evidence="1" id="KW-0378">Hydrolase</keyword>
<evidence type="ECO:0000313" key="1">
    <source>
        <dbReference type="EMBL" id="QKZ15947.1"/>
    </source>
</evidence>
<proteinExistence type="predicted"/>
<keyword evidence="2" id="KW-1185">Reference proteome</keyword>
<organism evidence="1 2">
    <name type="scientific">Streptomyces chartreusis</name>
    <dbReference type="NCBI Taxonomy" id="1969"/>
    <lineage>
        <taxon>Bacteria</taxon>
        <taxon>Bacillati</taxon>
        <taxon>Actinomycetota</taxon>
        <taxon>Actinomycetes</taxon>
        <taxon>Kitasatosporales</taxon>
        <taxon>Streptomycetaceae</taxon>
        <taxon>Streptomyces</taxon>
    </lineage>
</organism>
<gene>
    <name evidence="1" type="ORF">HUT05_00085</name>
</gene>
<protein>
    <submittedName>
        <fullName evidence="1">Alpha/beta hydrolase</fullName>
    </submittedName>
</protein>
<dbReference type="InterPro" id="IPR029058">
    <property type="entry name" value="AB_hydrolase_fold"/>
</dbReference>
<reference evidence="1 2" key="1">
    <citation type="submission" date="2020-06" db="EMBL/GenBank/DDBJ databases">
        <title>Genome mining for natural products.</title>
        <authorList>
            <person name="Zhang B."/>
            <person name="Shi J."/>
            <person name="Ge H."/>
        </authorList>
    </citation>
    <scope>NUCLEOTIDE SEQUENCE [LARGE SCALE GENOMIC DNA]</scope>
    <source>
        <strain evidence="1 2">NA02069</strain>
    </source>
</reference>
<dbReference type="GO" id="GO:0016787">
    <property type="term" value="F:hydrolase activity"/>
    <property type="evidence" value="ECO:0007669"/>
    <property type="project" value="UniProtKB-KW"/>
</dbReference>
<sequence>MARELLAVPMQNQMGGDVYSGIARAAGLLWCGRQRAVEDQRSDTVLLYCHPSSNFVGHYALEATAQMGYDAVGAVLRYAGNDTQVILENCVADLGSIIRHLREEEGYRRVVLVGNSGGGGLAAFYQSQAEKPTVTDAPGGGGTDLTTAVLPPADALVMLNAHAGRADLLQGWLDPAILDEDDPFRRDSELDLFADRALPLDRGWVETYRQAQRERMQRITAGVTAQLAELSTRYGDAVPDLPFHLNGTCADPRFLDTTLDPSDREQGTLWGDARSANLRPVTLGSFSTLRSWLSQWSVEHTNAHGPACLERVSVPVHVVYATGDKGCFPSMARELYDAARHPARQLTAVPGSGHYFEGPRHLLADALRTVADWLAESTVVGS</sequence>
<dbReference type="EMBL" id="CP056041">
    <property type="protein sequence ID" value="QKZ15947.1"/>
    <property type="molecule type" value="Genomic_DNA"/>
</dbReference>
<dbReference type="Proteomes" id="UP000509418">
    <property type="component" value="Chromosome"/>
</dbReference>
<accession>A0A7I0Y8W6</accession>